<feature type="transmembrane region" description="Helical" evidence="9">
    <location>
        <begin position="154"/>
        <end position="172"/>
    </location>
</feature>
<dbReference type="GO" id="GO:0007218">
    <property type="term" value="P:neuropeptide signaling pathway"/>
    <property type="evidence" value="ECO:0007669"/>
    <property type="project" value="TreeGrafter"/>
</dbReference>
<organism evidence="11 12">
    <name type="scientific">Lymnaea stagnalis</name>
    <name type="common">Great pond snail</name>
    <name type="synonym">Helix stagnalis</name>
    <dbReference type="NCBI Taxonomy" id="6523"/>
    <lineage>
        <taxon>Eukaryota</taxon>
        <taxon>Metazoa</taxon>
        <taxon>Spiralia</taxon>
        <taxon>Lophotrochozoa</taxon>
        <taxon>Mollusca</taxon>
        <taxon>Gastropoda</taxon>
        <taxon>Heterobranchia</taxon>
        <taxon>Euthyneura</taxon>
        <taxon>Panpulmonata</taxon>
        <taxon>Hygrophila</taxon>
        <taxon>Lymnaeoidea</taxon>
        <taxon>Lymnaeidae</taxon>
        <taxon>Lymnaea</taxon>
    </lineage>
</organism>
<reference evidence="11 12" key="1">
    <citation type="submission" date="2024-04" db="EMBL/GenBank/DDBJ databases">
        <authorList>
            <consortium name="Genoscope - CEA"/>
            <person name="William W."/>
        </authorList>
    </citation>
    <scope>NUCLEOTIDE SEQUENCE [LARGE SCALE GENOMIC DNA]</scope>
</reference>
<protein>
    <recommendedName>
        <fullName evidence="10">G-protein coupled receptors family 1 profile domain-containing protein</fullName>
    </recommendedName>
</protein>
<evidence type="ECO:0000256" key="9">
    <source>
        <dbReference type="SAM" id="Phobius"/>
    </source>
</evidence>
<dbReference type="PANTHER" id="PTHR24230:SF75">
    <property type="entry name" value="RELAXIN FAMILY PEPTIDE RECEPTOR 3"/>
    <property type="match status" value="1"/>
</dbReference>
<keyword evidence="3 9" id="KW-0812">Transmembrane</keyword>
<feature type="transmembrane region" description="Helical" evidence="9">
    <location>
        <begin position="12"/>
        <end position="33"/>
    </location>
</feature>
<comment type="subcellular location">
    <subcellularLocation>
        <location evidence="1">Cell membrane</location>
        <topology evidence="1">Multi-pass membrane protein</topology>
    </subcellularLocation>
</comment>
<dbReference type="Proteomes" id="UP001497497">
    <property type="component" value="Unassembled WGS sequence"/>
</dbReference>
<keyword evidence="4 9" id="KW-1133">Transmembrane helix</keyword>
<comment type="caution">
    <text evidence="11">The sequence shown here is derived from an EMBL/GenBank/DDBJ whole genome shotgun (WGS) entry which is preliminary data.</text>
</comment>
<proteinExistence type="predicted"/>
<sequence>MGLTDSVTLSLFFLAVSDFCFIIMSTVIRSFVLIQQFPQISPNTINLKDLVLACFWYSMVFYDTSMLIRVYTAVARACCVAIPLTFKNVFTNKAAVVSVGVIFIAVLVSRVPMLVSQGFYGVVDRATNVTRFLFYTTPLRPTAQAINDILNRNIVTWGAIGLVLVSLFVLKYKLVSAARFRYQLKAGQTDVAKFSPRQKSHLQKSNVIKRTHIRFYGAKTRKPSTGNDVNTLYKEVVLTGRYRQVVKVVLIVSVIFIVCTLPSTITSVVRRLKPEFNIGFRYENVLLLFTNVYDTSSYINCCVNVLVYYHFNSKFRNVARRLLGRVVNRP</sequence>
<dbReference type="GO" id="GO:0008528">
    <property type="term" value="F:G protein-coupled peptide receptor activity"/>
    <property type="evidence" value="ECO:0007669"/>
    <property type="project" value="TreeGrafter"/>
</dbReference>
<evidence type="ECO:0000256" key="5">
    <source>
        <dbReference type="ARBA" id="ARBA00023040"/>
    </source>
</evidence>
<keyword evidence="7" id="KW-0675">Receptor</keyword>
<evidence type="ECO:0000256" key="8">
    <source>
        <dbReference type="ARBA" id="ARBA00023224"/>
    </source>
</evidence>
<dbReference type="Pfam" id="PF00001">
    <property type="entry name" value="7tm_1"/>
    <property type="match status" value="1"/>
</dbReference>
<dbReference type="PROSITE" id="PS50262">
    <property type="entry name" value="G_PROTEIN_RECEP_F1_2"/>
    <property type="match status" value="1"/>
</dbReference>
<dbReference type="SUPFAM" id="SSF81321">
    <property type="entry name" value="Family A G protein-coupled receptor-like"/>
    <property type="match status" value="1"/>
</dbReference>
<feature type="transmembrane region" description="Helical" evidence="9">
    <location>
        <begin position="45"/>
        <end position="62"/>
    </location>
</feature>
<evidence type="ECO:0000259" key="10">
    <source>
        <dbReference type="PROSITE" id="PS50262"/>
    </source>
</evidence>
<dbReference type="Gene3D" id="1.20.1070.10">
    <property type="entry name" value="Rhodopsin 7-helix transmembrane proteins"/>
    <property type="match status" value="1"/>
</dbReference>
<keyword evidence="5" id="KW-0297">G-protein coupled receptor</keyword>
<feature type="transmembrane region" description="Helical" evidence="9">
    <location>
        <begin position="285"/>
        <end position="311"/>
    </location>
</feature>
<accession>A0AAV2HD50</accession>
<evidence type="ECO:0000256" key="2">
    <source>
        <dbReference type="ARBA" id="ARBA00022475"/>
    </source>
</evidence>
<dbReference type="EMBL" id="CAXITT010000095">
    <property type="protein sequence ID" value="CAL1531690.1"/>
    <property type="molecule type" value="Genomic_DNA"/>
</dbReference>
<keyword evidence="8" id="KW-0807">Transducer</keyword>
<evidence type="ECO:0000256" key="7">
    <source>
        <dbReference type="ARBA" id="ARBA00023170"/>
    </source>
</evidence>
<keyword evidence="2" id="KW-1003">Cell membrane</keyword>
<evidence type="ECO:0000256" key="1">
    <source>
        <dbReference type="ARBA" id="ARBA00004651"/>
    </source>
</evidence>
<name>A0AAV2HD50_LYMST</name>
<feature type="domain" description="G-protein coupled receptors family 1 profile" evidence="10">
    <location>
        <begin position="1"/>
        <end position="308"/>
    </location>
</feature>
<gene>
    <name evidence="11" type="ORF">GSLYS_00005785001</name>
</gene>
<dbReference type="GO" id="GO:0005886">
    <property type="term" value="C:plasma membrane"/>
    <property type="evidence" value="ECO:0007669"/>
    <property type="project" value="UniProtKB-SubCell"/>
</dbReference>
<feature type="transmembrane region" description="Helical" evidence="9">
    <location>
        <begin position="245"/>
        <end position="265"/>
    </location>
</feature>
<evidence type="ECO:0000313" key="11">
    <source>
        <dbReference type="EMBL" id="CAL1531690.1"/>
    </source>
</evidence>
<dbReference type="AlphaFoldDB" id="A0AAV2HD50"/>
<feature type="transmembrane region" description="Helical" evidence="9">
    <location>
        <begin position="95"/>
        <end position="115"/>
    </location>
</feature>
<keyword evidence="12" id="KW-1185">Reference proteome</keyword>
<evidence type="ECO:0000256" key="3">
    <source>
        <dbReference type="ARBA" id="ARBA00022692"/>
    </source>
</evidence>
<dbReference type="InterPro" id="IPR017452">
    <property type="entry name" value="GPCR_Rhodpsn_7TM"/>
</dbReference>
<evidence type="ECO:0000256" key="6">
    <source>
        <dbReference type="ARBA" id="ARBA00023136"/>
    </source>
</evidence>
<dbReference type="PRINTS" id="PR00237">
    <property type="entry name" value="GPCRRHODOPSN"/>
</dbReference>
<dbReference type="InterPro" id="IPR000276">
    <property type="entry name" value="GPCR_Rhodpsn"/>
</dbReference>
<evidence type="ECO:0000313" key="12">
    <source>
        <dbReference type="Proteomes" id="UP001497497"/>
    </source>
</evidence>
<dbReference type="PANTHER" id="PTHR24230">
    <property type="entry name" value="G-PROTEIN COUPLED RECEPTOR"/>
    <property type="match status" value="1"/>
</dbReference>
<keyword evidence="6 9" id="KW-0472">Membrane</keyword>
<evidence type="ECO:0000256" key="4">
    <source>
        <dbReference type="ARBA" id="ARBA00022989"/>
    </source>
</evidence>